<dbReference type="GO" id="GO:0072527">
    <property type="term" value="P:pyrimidine-containing compound metabolic process"/>
    <property type="evidence" value="ECO:0007669"/>
    <property type="project" value="UniProtKB-ARBA"/>
</dbReference>
<organism evidence="6 7">
    <name type="scientific">Portibacter lacus</name>
    <dbReference type="NCBI Taxonomy" id="1099794"/>
    <lineage>
        <taxon>Bacteria</taxon>
        <taxon>Pseudomonadati</taxon>
        <taxon>Bacteroidota</taxon>
        <taxon>Saprospiria</taxon>
        <taxon>Saprospirales</taxon>
        <taxon>Haliscomenobacteraceae</taxon>
        <taxon>Portibacter</taxon>
    </lineage>
</organism>
<dbReference type="GO" id="GO:0055086">
    <property type="term" value="P:nucleobase-containing small molecule metabolic process"/>
    <property type="evidence" value="ECO:0007669"/>
    <property type="project" value="UniProtKB-ARBA"/>
</dbReference>
<sequence>MKIKNIHQELKLYKNLEELKDFEQQLIKKAVDFLDLSYAPYSNFNVATAILLENGEIISGANQENASYPLCICAERVALHHAAMRFPKMKIKLMAITARNNARTDLGPIPPCGACRQVIAEYEDLLDCNIRILMKGNLDEVLELESIKQVLPLGFNSDFLENS</sequence>
<dbReference type="EMBL" id="BSOH01000020">
    <property type="protein sequence ID" value="GLR18285.1"/>
    <property type="molecule type" value="Genomic_DNA"/>
</dbReference>
<dbReference type="Pfam" id="PF00383">
    <property type="entry name" value="dCMP_cyt_deam_1"/>
    <property type="match status" value="1"/>
</dbReference>
<dbReference type="PANTHER" id="PTHR11644:SF2">
    <property type="entry name" value="CYTIDINE DEAMINASE"/>
    <property type="match status" value="1"/>
</dbReference>
<accession>A0AA37WGZ0</accession>
<keyword evidence="4" id="KW-0862">Zinc</keyword>
<keyword evidence="2" id="KW-0479">Metal-binding</keyword>
<proteinExistence type="inferred from homology"/>
<comment type="similarity">
    <text evidence="1">Belongs to the cytidine and deoxycytidylate deaminase family.</text>
</comment>
<evidence type="ECO:0000259" key="5">
    <source>
        <dbReference type="PROSITE" id="PS51747"/>
    </source>
</evidence>
<dbReference type="PROSITE" id="PS00903">
    <property type="entry name" value="CYT_DCMP_DEAMINASES_1"/>
    <property type="match status" value="1"/>
</dbReference>
<evidence type="ECO:0000256" key="1">
    <source>
        <dbReference type="ARBA" id="ARBA00006576"/>
    </source>
</evidence>
<name>A0AA37WGZ0_9BACT</name>
<dbReference type="InterPro" id="IPR016192">
    <property type="entry name" value="APOBEC/CMP_deaminase_Zn-bd"/>
</dbReference>
<evidence type="ECO:0000313" key="6">
    <source>
        <dbReference type="EMBL" id="GLR18285.1"/>
    </source>
</evidence>
<evidence type="ECO:0000313" key="7">
    <source>
        <dbReference type="Proteomes" id="UP001156666"/>
    </source>
</evidence>
<reference evidence="6" key="1">
    <citation type="journal article" date="2014" name="Int. J. Syst. Evol. Microbiol.">
        <title>Complete genome sequence of Corynebacterium casei LMG S-19264T (=DSM 44701T), isolated from a smear-ripened cheese.</title>
        <authorList>
            <consortium name="US DOE Joint Genome Institute (JGI-PGF)"/>
            <person name="Walter F."/>
            <person name="Albersmeier A."/>
            <person name="Kalinowski J."/>
            <person name="Ruckert C."/>
        </authorList>
    </citation>
    <scope>NUCLEOTIDE SEQUENCE</scope>
    <source>
        <strain evidence="6">NBRC 108769</strain>
    </source>
</reference>
<dbReference type="AlphaFoldDB" id="A0AA37WGZ0"/>
<dbReference type="Proteomes" id="UP001156666">
    <property type="component" value="Unassembled WGS sequence"/>
</dbReference>
<dbReference type="InterPro" id="IPR002125">
    <property type="entry name" value="CMP_dCMP_dom"/>
</dbReference>
<dbReference type="PANTHER" id="PTHR11644">
    <property type="entry name" value="CYTIDINE DEAMINASE"/>
    <property type="match status" value="1"/>
</dbReference>
<comment type="caution">
    <text evidence="6">The sequence shown here is derived from an EMBL/GenBank/DDBJ whole genome shotgun (WGS) entry which is preliminary data.</text>
</comment>
<dbReference type="GO" id="GO:0008270">
    <property type="term" value="F:zinc ion binding"/>
    <property type="evidence" value="ECO:0007669"/>
    <property type="project" value="InterPro"/>
</dbReference>
<protein>
    <submittedName>
        <fullName evidence="6">Cytidine deaminase</fullName>
    </submittedName>
</protein>
<evidence type="ECO:0000256" key="3">
    <source>
        <dbReference type="ARBA" id="ARBA00022801"/>
    </source>
</evidence>
<feature type="domain" description="CMP/dCMP-type deaminase" evidence="5">
    <location>
        <begin position="21"/>
        <end position="158"/>
    </location>
</feature>
<evidence type="ECO:0000256" key="2">
    <source>
        <dbReference type="ARBA" id="ARBA00022723"/>
    </source>
</evidence>
<dbReference type="CDD" id="cd01283">
    <property type="entry name" value="cytidine_deaminase"/>
    <property type="match status" value="1"/>
</dbReference>
<dbReference type="PROSITE" id="PS51747">
    <property type="entry name" value="CYT_DCMP_DEAMINASES_2"/>
    <property type="match status" value="1"/>
</dbReference>
<dbReference type="InterPro" id="IPR016193">
    <property type="entry name" value="Cytidine_deaminase-like"/>
</dbReference>
<dbReference type="SUPFAM" id="SSF53927">
    <property type="entry name" value="Cytidine deaminase-like"/>
    <property type="match status" value="1"/>
</dbReference>
<dbReference type="GO" id="GO:0004126">
    <property type="term" value="F:cytidine deaminase activity"/>
    <property type="evidence" value="ECO:0007669"/>
    <property type="project" value="TreeGrafter"/>
</dbReference>
<dbReference type="NCBIfam" id="NF004064">
    <property type="entry name" value="PRK05578.1"/>
    <property type="match status" value="1"/>
</dbReference>
<dbReference type="InterPro" id="IPR050202">
    <property type="entry name" value="Cyt/Deoxycyt_deaminase"/>
</dbReference>
<dbReference type="RefSeq" id="WP_235293649.1">
    <property type="nucleotide sequence ID" value="NZ_BSOH01000020.1"/>
</dbReference>
<gene>
    <name evidence="6" type="primary">cdd</name>
    <name evidence="6" type="ORF">GCM10007940_29010</name>
</gene>
<reference evidence="6" key="2">
    <citation type="submission" date="2023-01" db="EMBL/GenBank/DDBJ databases">
        <title>Draft genome sequence of Portibacter lacus strain NBRC 108769.</title>
        <authorList>
            <person name="Sun Q."/>
            <person name="Mori K."/>
        </authorList>
    </citation>
    <scope>NUCLEOTIDE SEQUENCE</scope>
    <source>
        <strain evidence="6">NBRC 108769</strain>
    </source>
</reference>
<evidence type="ECO:0000256" key="4">
    <source>
        <dbReference type="ARBA" id="ARBA00022833"/>
    </source>
</evidence>
<dbReference type="GO" id="GO:0042802">
    <property type="term" value="F:identical protein binding"/>
    <property type="evidence" value="ECO:0007669"/>
    <property type="project" value="UniProtKB-ARBA"/>
</dbReference>
<keyword evidence="3" id="KW-0378">Hydrolase</keyword>
<keyword evidence="7" id="KW-1185">Reference proteome</keyword>
<dbReference type="GO" id="GO:0005829">
    <property type="term" value="C:cytosol"/>
    <property type="evidence" value="ECO:0007669"/>
    <property type="project" value="TreeGrafter"/>
</dbReference>
<dbReference type="Gene3D" id="3.40.140.10">
    <property type="entry name" value="Cytidine Deaminase, domain 2"/>
    <property type="match status" value="1"/>
</dbReference>